<feature type="non-terminal residue" evidence="2">
    <location>
        <position position="254"/>
    </location>
</feature>
<reference evidence="2" key="1">
    <citation type="journal article" date="2014" name="Front. Microbiol.">
        <title>High frequency of phylogenetically diverse reductive dehalogenase-homologous genes in deep subseafloor sedimentary metagenomes.</title>
        <authorList>
            <person name="Kawai M."/>
            <person name="Futagami T."/>
            <person name="Toyoda A."/>
            <person name="Takaki Y."/>
            <person name="Nishi S."/>
            <person name="Hori S."/>
            <person name="Arai W."/>
            <person name="Tsubouchi T."/>
            <person name="Morono Y."/>
            <person name="Uchiyama I."/>
            <person name="Ito T."/>
            <person name="Fujiyama A."/>
            <person name="Inagaki F."/>
            <person name="Takami H."/>
        </authorList>
    </citation>
    <scope>NUCLEOTIDE SEQUENCE</scope>
    <source>
        <strain evidence="2">Expedition CK06-06</strain>
    </source>
</reference>
<proteinExistence type="predicted"/>
<dbReference type="PANTHER" id="PTHR24348">
    <property type="entry name" value="SERINE/THREONINE-PROTEIN KINASE UNC-51-RELATED"/>
    <property type="match status" value="1"/>
</dbReference>
<dbReference type="InterPro" id="IPR011009">
    <property type="entry name" value="Kinase-like_dom_sf"/>
</dbReference>
<sequence>GAGTFARVYRAVHRETGQVVAVKVLRKRYSSKAPDYEPFVREGELGMTLRHPNIVPIYEVYSRDDTHFLVMEFVEGRNMREFVKIRKKLEPVEATRLMMDVAGGLRYAHERGLTHRDLRASNVLVSSRGRAKVVDFGLAAGDEEGKQDAGSESNPRTIDYAALERATGMRRDDARSDVYFMGCIFYYMLTGEPPLPEIKDRTRRLAKSRFTQVTPIQEFDPTLSSAVALVVNRAMDLDPEKRYQTPAAMLDDLA</sequence>
<dbReference type="PROSITE" id="PS50011">
    <property type="entry name" value="PROTEIN_KINASE_DOM"/>
    <property type="match status" value="1"/>
</dbReference>
<dbReference type="PANTHER" id="PTHR24348:SF68">
    <property type="entry name" value="SERINE_THREONINE-PROTEIN KINASE ATG1C"/>
    <property type="match status" value="1"/>
</dbReference>
<dbReference type="GO" id="GO:0010506">
    <property type="term" value="P:regulation of autophagy"/>
    <property type="evidence" value="ECO:0007669"/>
    <property type="project" value="InterPro"/>
</dbReference>
<dbReference type="PIRSF" id="PIRSF000654">
    <property type="entry name" value="Integrin-linked_kinase"/>
    <property type="match status" value="1"/>
</dbReference>
<dbReference type="AlphaFoldDB" id="X0W3V6"/>
<dbReference type="GO" id="GO:0004674">
    <property type="term" value="F:protein serine/threonine kinase activity"/>
    <property type="evidence" value="ECO:0007669"/>
    <property type="project" value="InterPro"/>
</dbReference>
<dbReference type="EMBL" id="BARS01039988">
    <property type="protein sequence ID" value="GAG25245.1"/>
    <property type="molecule type" value="Genomic_DNA"/>
</dbReference>
<evidence type="ECO:0000259" key="1">
    <source>
        <dbReference type="PROSITE" id="PS50011"/>
    </source>
</evidence>
<feature type="non-terminal residue" evidence="2">
    <location>
        <position position="1"/>
    </location>
</feature>
<feature type="domain" description="Protein kinase" evidence="1">
    <location>
        <begin position="1"/>
        <end position="254"/>
    </location>
</feature>
<dbReference type="Pfam" id="PF00069">
    <property type="entry name" value="Pkinase"/>
    <property type="match status" value="1"/>
</dbReference>
<comment type="caution">
    <text evidence="2">The sequence shown here is derived from an EMBL/GenBank/DDBJ whole genome shotgun (WGS) entry which is preliminary data.</text>
</comment>
<dbReference type="InterPro" id="IPR045269">
    <property type="entry name" value="Atg1-like"/>
</dbReference>
<dbReference type="SMART" id="SM00219">
    <property type="entry name" value="TyrKc"/>
    <property type="match status" value="1"/>
</dbReference>
<dbReference type="InterPro" id="IPR020635">
    <property type="entry name" value="Tyr_kinase_cat_dom"/>
</dbReference>
<dbReference type="Gene3D" id="1.10.510.10">
    <property type="entry name" value="Transferase(Phosphotransferase) domain 1"/>
    <property type="match status" value="1"/>
</dbReference>
<dbReference type="InterPro" id="IPR008266">
    <property type="entry name" value="Tyr_kinase_AS"/>
</dbReference>
<dbReference type="GO" id="GO:0004713">
    <property type="term" value="F:protein tyrosine kinase activity"/>
    <property type="evidence" value="ECO:0007669"/>
    <property type="project" value="InterPro"/>
</dbReference>
<name>X0W3V6_9ZZZZ</name>
<dbReference type="PROSITE" id="PS00109">
    <property type="entry name" value="PROTEIN_KINASE_TYR"/>
    <property type="match status" value="1"/>
</dbReference>
<dbReference type="InterPro" id="IPR000719">
    <property type="entry name" value="Prot_kinase_dom"/>
</dbReference>
<dbReference type="GO" id="GO:0005524">
    <property type="term" value="F:ATP binding"/>
    <property type="evidence" value="ECO:0007669"/>
    <property type="project" value="InterPro"/>
</dbReference>
<dbReference type="SUPFAM" id="SSF56112">
    <property type="entry name" value="Protein kinase-like (PK-like)"/>
    <property type="match status" value="1"/>
</dbReference>
<accession>X0W3V6</accession>
<protein>
    <recommendedName>
        <fullName evidence="1">Protein kinase domain-containing protein</fullName>
    </recommendedName>
</protein>
<organism evidence="2">
    <name type="scientific">marine sediment metagenome</name>
    <dbReference type="NCBI Taxonomy" id="412755"/>
    <lineage>
        <taxon>unclassified sequences</taxon>
        <taxon>metagenomes</taxon>
        <taxon>ecological metagenomes</taxon>
    </lineage>
</organism>
<evidence type="ECO:0000313" key="2">
    <source>
        <dbReference type="EMBL" id="GAG25245.1"/>
    </source>
</evidence>
<dbReference type="CDD" id="cd14014">
    <property type="entry name" value="STKc_PknB_like"/>
    <property type="match status" value="1"/>
</dbReference>
<dbReference type="GO" id="GO:0005737">
    <property type="term" value="C:cytoplasm"/>
    <property type="evidence" value="ECO:0007669"/>
    <property type="project" value="TreeGrafter"/>
</dbReference>
<gene>
    <name evidence="2" type="ORF">S01H1_61018</name>
</gene>